<dbReference type="EMBL" id="MU117969">
    <property type="protein sequence ID" value="KAF9652417.1"/>
    <property type="molecule type" value="Genomic_DNA"/>
</dbReference>
<organism evidence="1 2">
    <name type="scientific">Thelephora ganbajun</name>
    <name type="common">Ganba fungus</name>
    <dbReference type="NCBI Taxonomy" id="370292"/>
    <lineage>
        <taxon>Eukaryota</taxon>
        <taxon>Fungi</taxon>
        <taxon>Dikarya</taxon>
        <taxon>Basidiomycota</taxon>
        <taxon>Agaricomycotina</taxon>
        <taxon>Agaricomycetes</taxon>
        <taxon>Thelephorales</taxon>
        <taxon>Thelephoraceae</taxon>
        <taxon>Thelephora</taxon>
    </lineage>
</organism>
<sequence length="704" mass="80164">MVANRPTDHHRYQVLILAPLALLDQWQLEIELKTNCGLKCYVHHGQTRAKKVSDLEGYDVIITTHATLVSEWHNANFEEIWAKKKTNAYRRKSRSAGFIVDDEDGDAALKKAIKKKKNKSTGVLYEIQWYRVIVDEAHQIRNKMTRVSNAVVDLDATYRWCLTGTPIINTLSDAYGLIRFLQMRPWNDWSEFNEVIGRHEKKRPKLATDRLQSIFKTILLRRNKDTVLDGKKLITLPPKTVELVKLEFCLEEREIYKTIESKSQQIFNRFLRAGTVLKHYHYVLVLLLRLRQICNHPALISEREEDLEAAGRTRAEAEVERAIKSFGAGFVAKVKAKIRDLETERMEVELTQSGGDGQGGQIEECPICFDVLSDGVVTGCCHIFCRECITGILNNPPTNNTQNMNEDERPCPSCRQPISSSRLFTLEAFNAPKQSASLKKGKLRASARPFEFATGSMDVDESESYDDFIVPDDDEDHKPRRGKKYAKRNVVLSDDEYDDVIIPAAKPEAKPKASVGEMNEYEISTKMQRMMDELIALKKSNPDQKTVVISQWTGYLNMVSRYLTNEGFAHVKYQGSMSRDERGRVVRAFMAKDNATVMLMSLKCGGVGLNLTRANRVISLDMAWSRAIDDQAFDRVHRLGQDREVFVKRLVIANTVEDRILHMQETKKYLADGSLGEGSGKKMGRMSVKQLANLFGLDHHGNLL</sequence>
<name>A0ACB6ZSA6_THEGA</name>
<proteinExistence type="predicted"/>
<evidence type="ECO:0000313" key="2">
    <source>
        <dbReference type="Proteomes" id="UP000886501"/>
    </source>
</evidence>
<keyword evidence="2" id="KW-1185">Reference proteome</keyword>
<protein>
    <submittedName>
        <fullName evidence="1">Uncharacterized protein</fullName>
    </submittedName>
</protein>
<evidence type="ECO:0000313" key="1">
    <source>
        <dbReference type="EMBL" id="KAF9652417.1"/>
    </source>
</evidence>
<dbReference type="Proteomes" id="UP000886501">
    <property type="component" value="Unassembled WGS sequence"/>
</dbReference>
<accession>A0ACB6ZSA6</accession>
<comment type="caution">
    <text evidence="1">The sequence shown here is derived from an EMBL/GenBank/DDBJ whole genome shotgun (WGS) entry which is preliminary data.</text>
</comment>
<gene>
    <name evidence="1" type="ORF">BDM02DRAFT_3109440</name>
</gene>
<reference evidence="1" key="1">
    <citation type="submission" date="2019-10" db="EMBL/GenBank/DDBJ databases">
        <authorList>
            <consortium name="DOE Joint Genome Institute"/>
            <person name="Kuo A."/>
            <person name="Miyauchi S."/>
            <person name="Kiss E."/>
            <person name="Drula E."/>
            <person name="Kohler A."/>
            <person name="Sanchez-Garcia M."/>
            <person name="Andreopoulos B."/>
            <person name="Barry K.W."/>
            <person name="Bonito G."/>
            <person name="Buee M."/>
            <person name="Carver A."/>
            <person name="Chen C."/>
            <person name="Cichocki N."/>
            <person name="Clum A."/>
            <person name="Culley D."/>
            <person name="Crous P.W."/>
            <person name="Fauchery L."/>
            <person name="Girlanda M."/>
            <person name="Hayes R."/>
            <person name="Keri Z."/>
            <person name="Labutti K."/>
            <person name="Lipzen A."/>
            <person name="Lombard V."/>
            <person name="Magnuson J."/>
            <person name="Maillard F."/>
            <person name="Morin E."/>
            <person name="Murat C."/>
            <person name="Nolan M."/>
            <person name="Ohm R."/>
            <person name="Pangilinan J."/>
            <person name="Pereira M."/>
            <person name="Perotto S."/>
            <person name="Peter M."/>
            <person name="Riley R."/>
            <person name="Sitrit Y."/>
            <person name="Stielow B."/>
            <person name="Szollosi G."/>
            <person name="Zifcakova L."/>
            <person name="Stursova M."/>
            <person name="Spatafora J.W."/>
            <person name="Tedersoo L."/>
            <person name="Vaario L.-M."/>
            <person name="Yamada A."/>
            <person name="Yan M."/>
            <person name="Wang P."/>
            <person name="Xu J."/>
            <person name="Bruns T."/>
            <person name="Baldrian P."/>
            <person name="Vilgalys R."/>
            <person name="Henrissat B."/>
            <person name="Grigoriev I.V."/>
            <person name="Hibbett D."/>
            <person name="Nagy L.G."/>
            <person name="Martin F.M."/>
        </authorList>
    </citation>
    <scope>NUCLEOTIDE SEQUENCE</scope>
    <source>
        <strain evidence="1">P2</strain>
    </source>
</reference>
<reference evidence="1" key="2">
    <citation type="journal article" date="2020" name="Nat. Commun.">
        <title>Large-scale genome sequencing of mycorrhizal fungi provides insights into the early evolution of symbiotic traits.</title>
        <authorList>
            <person name="Miyauchi S."/>
            <person name="Kiss E."/>
            <person name="Kuo A."/>
            <person name="Drula E."/>
            <person name="Kohler A."/>
            <person name="Sanchez-Garcia M."/>
            <person name="Morin E."/>
            <person name="Andreopoulos B."/>
            <person name="Barry K.W."/>
            <person name="Bonito G."/>
            <person name="Buee M."/>
            <person name="Carver A."/>
            <person name="Chen C."/>
            <person name="Cichocki N."/>
            <person name="Clum A."/>
            <person name="Culley D."/>
            <person name="Crous P.W."/>
            <person name="Fauchery L."/>
            <person name="Girlanda M."/>
            <person name="Hayes R.D."/>
            <person name="Keri Z."/>
            <person name="LaButti K."/>
            <person name="Lipzen A."/>
            <person name="Lombard V."/>
            <person name="Magnuson J."/>
            <person name="Maillard F."/>
            <person name="Murat C."/>
            <person name="Nolan M."/>
            <person name="Ohm R.A."/>
            <person name="Pangilinan J."/>
            <person name="Pereira M.F."/>
            <person name="Perotto S."/>
            <person name="Peter M."/>
            <person name="Pfister S."/>
            <person name="Riley R."/>
            <person name="Sitrit Y."/>
            <person name="Stielow J.B."/>
            <person name="Szollosi G."/>
            <person name="Zifcakova L."/>
            <person name="Stursova M."/>
            <person name="Spatafora J.W."/>
            <person name="Tedersoo L."/>
            <person name="Vaario L.M."/>
            <person name="Yamada A."/>
            <person name="Yan M."/>
            <person name="Wang P."/>
            <person name="Xu J."/>
            <person name="Bruns T."/>
            <person name="Baldrian P."/>
            <person name="Vilgalys R."/>
            <person name="Dunand C."/>
            <person name="Henrissat B."/>
            <person name="Grigoriev I.V."/>
            <person name="Hibbett D."/>
            <person name="Nagy L.G."/>
            <person name="Martin F.M."/>
        </authorList>
    </citation>
    <scope>NUCLEOTIDE SEQUENCE</scope>
    <source>
        <strain evidence="1">P2</strain>
    </source>
</reference>